<dbReference type="InterPro" id="IPR019563">
    <property type="entry name" value="GH97_catalytic"/>
</dbReference>
<proteinExistence type="predicted"/>
<name>A0A9D9HL73_9BACT</name>
<dbReference type="Pfam" id="PF14508">
    <property type="entry name" value="GH97_N"/>
    <property type="match status" value="1"/>
</dbReference>
<dbReference type="Gene3D" id="2.70.98.10">
    <property type="match status" value="1"/>
</dbReference>
<evidence type="ECO:0000256" key="1">
    <source>
        <dbReference type="ARBA" id="ARBA00001913"/>
    </source>
</evidence>
<dbReference type="InterPro" id="IPR029486">
    <property type="entry name" value="GH97_N"/>
</dbReference>
<keyword evidence="4" id="KW-0732">Signal</keyword>
<dbReference type="PROSITE" id="PS51257">
    <property type="entry name" value="PROKAR_LIPOPROTEIN"/>
    <property type="match status" value="1"/>
</dbReference>
<evidence type="ECO:0000259" key="5">
    <source>
        <dbReference type="Pfam" id="PF10566"/>
    </source>
</evidence>
<feature type="domain" description="Glycosyl-hydrolase 97 catalytic" evidence="5">
    <location>
        <begin position="304"/>
        <end position="478"/>
    </location>
</feature>
<dbReference type="PANTHER" id="PTHR35803">
    <property type="entry name" value="GLUCAN 1,4-ALPHA-GLUCOSIDASE SUSB-RELATED"/>
    <property type="match status" value="1"/>
</dbReference>
<dbReference type="AlphaFoldDB" id="A0A9D9HL73"/>
<evidence type="ECO:0000256" key="4">
    <source>
        <dbReference type="SAM" id="SignalP"/>
    </source>
</evidence>
<evidence type="ECO:0000259" key="7">
    <source>
        <dbReference type="Pfam" id="PF14509"/>
    </source>
</evidence>
<protein>
    <submittedName>
        <fullName evidence="8">Glycoside hydrolase family 97 protein</fullName>
    </submittedName>
</protein>
<comment type="subunit">
    <text evidence="2">Monomer.</text>
</comment>
<dbReference type="InterPro" id="IPR013785">
    <property type="entry name" value="Aldolase_TIM"/>
</dbReference>
<evidence type="ECO:0000256" key="2">
    <source>
        <dbReference type="ARBA" id="ARBA00011245"/>
    </source>
</evidence>
<gene>
    <name evidence="8" type="ORF">IAC08_05750</name>
</gene>
<keyword evidence="8" id="KW-0378">Hydrolase</keyword>
<keyword evidence="3" id="KW-0106">Calcium</keyword>
<dbReference type="GO" id="GO:0016787">
    <property type="term" value="F:hydrolase activity"/>
    <property type="evidence" value="ECO:0007669"/>
    <property type="project" value="UniProtKB-KW"/>
</dbReference>
<feature type="domain" description="Glycosyl-hydrolase 97 C-terminal oligomerisation" evidence="7">
    <location>
        <begin position="585"/>
        <end position="682"/>
    </location>
</feature>
<reference evidence="8" key="1">
    <citation type="submission" date="2020-10" db="EMBL/GenBank/DDBJ databases">
        <authorList>
            <person name="Gilroy R."/>
        </authorList>
    </citation>
    <scope>NUCLEOTIDE SEQUENCE</scope>
    <source>
        <strain evidence="8">B1-3475</strain>
    </source>
</reference>
<evidence type="ECO:0000256" key="3">
    <source>
        <dbReference type="ARBA" id="ARBA00022837"/>
    </source>
</evidence>
<evidence type="ECO:0000259" key="6">
    <source>
        <dbReference type="Pfam" id="PF14508"/>
    </source>
</evidence>
<feature type="chain" id="PRO_5039243854" evidence="4">
    <location>
        <begin position="23"/>
        <end position="686"/>
    </location>
</feature>
<dbReference type="InterPro" id="IPR014718">
    <property type="entry name" value="GH-type_carb-bd"/>
</dbReference>
<dbReference type="Pfam" id="PF14509">
    <property type="entry name" value="GH97_C"/>
    <property type="match status" value="1"/>
</dbReference>
<accession>A0A9D9HL73</accession>
<evidence type="ECO:0000313" key="9">
    <source>
        <dbReference type="Proteomes" id="UP000823617"/>
    </source>
</evidence>
<evidence type="ECO:0000313" key="8">
    <source>
        <dbReference type="EMBL" id="MBO8455889.1"/>
    </source>
</evidence>
<comment type="cofactor">
    <cofactor evidence="1">
        <name>Ca(2+)</name>
        <dbReference type="ChEBI" id="CHEBI:29108"/>
    </cofactor>
</comment>
<dbReference type="Pfam" id="PF10566">
    <property type="entry name" value="Glyco_hydro_97"/>
    <property type="match status" value="1"/>
</dbReference>
<dbReference type="GO" id="GO:0030246">
    <property type="term" value="F:carbohydrate binding"/>
    <property type="evidence" value="ECO:0007669"/>
    <property type="project" value="InterPro"/>
</dbReference>
<dbReference type="Gene3D" id="3.20.20.70">
    <property type="entry name" value="Aldolase class I"/>
    <property type="match status" value="1"/>
</dbReference>
<dbReference type="Proteomes" id="UP000823617">
    <property type="component" value="Unassembled WGS sequence"/>
</dbReference>
<organism evidence="8 9">
    <name type="scientific">Candidatus Cryptobacteroides intestinigallinarum</name>
    <dbReference type="NCBI Taxonomy" id="2840767"/>
    <lineage>
        <taxon>Bacteria</taxon>
        <taxon>Pseudomonadati</taxon>
        <taxon>Bacteroidota</taxon>
        <taxon>Bacteroidia</taxon>
        <taxon>Bacteroidales</taxon>
        <taxon>Candidatus Cryptobacteroides</taxon>
    </lineage>
</organism>
<comment type="caution">
    <text evidence="8">The sequence shown here is derived from an EMBL/GenBank/DDBJ whole genome shotgun (WGS) entry which is preliminary data.</text>
</comment>
<dbReference type="InterPro" id="IPR029483">
    <property type="entry name" value="GH97_C"/>
</dbReference>
<sequence length="686" mass="76206">MKLSPRDIRFPALFLAAALAAAASCTRDDGMTVSSPDGTSVLSFAVDSSGVPSYCVTVDGMQFVGKSTLGFDMQVFRNGSTEPETVSLDKGFQVISCGHGGEDYVWTQPWGENKTVACSYNEMAVDMSAPEGFDVTVRFRVFDDGFGFRYEVGCPGADSLRVMEEKTFFCLDKASRSWSIPADFNTYELDYRDMPLSEVMTANTPMTFRTPDGLYGSVHEAALEDYPEMTLAAAEDGFVSSLAPWPDGVKARFAGDSFKTPWRTVQTGRKAVDLINSSLILNLNEPCRIEDTDWIKPLKYVGVWWGMHTGVQTWKMDSRHGSTTENALAYIDFAAANNIQGVVFEGWNEGWESWGGMQSFDFTKPYADFDIDKVMAYAKEKGISVIGHHETGANIPNYERQLENAYRWSAEKGMHYIKTGYAGGVPGGHCRHGQYAVRHYRKVVETAARYEISLDVHEPIKETGIRRTYPNMMTLEGAKGMEWNAWSAGNPPSHYVTLPFTRLLSGPMDYTPGVFDVLLESTKNSPLRQKWNDLDRGDSRVNTTLACQIACWVVLYSPLQMASDMIENYEGHPAFQFFRDFDADCDWSEALAGEPGEYVVVARRAGQKYFLGAVTGDEARTVDVPLDFLEAGKTYRAVIYADGHDADWKTNPCSYEISEQTVDSDDELSVRMASGGGQAVVFFPEG</sequence>
<dbReference type="EMBL" id="JADIMK010000061">
    <property type="protein sequence ID" value="MBO8455889.1"/>
    <property type="molecule type" value="Genomic_DNA"/>
</dbReference>
<dbReference type="PANTHER" id="PTHR35803:SF1">
    <property type="entry name" value="GLUCAN 1,4-ALPHA-GLUCOSIDASE SUSB"/>
    <property type="match status" value="1"/>
</dbReference>
<dbReference type="InterPro" id="IPR052720">
    <property type="entry name" value="Glycosyl_hydrolase_97"/>
</dbReference>
<feature type="signal peptide" evidence="4">
    <location>
        <begin position="1"/>
        <end position="22"/>
    </location>
</feature>
<feature type="domain" description="Glycosyl-hydrolase 97 N-terminal" evidence="6">
    <location>
        <begin position="33"/>
        <end position="286"/>
    </location>
</feature>
<reference evidence="8" key="2">
    <citation type="journal article" date="2021" name="PeerJ">
        <title>Extensive microbial diversity within the chicken gut microbiome revealed by metagenomics and culture.</title>
        <authorList>
            <person name="Gilroy R."/>
            <person name="Ravi A."/>
            <person name="Getino M."/>
            <person name="Pursley I."/>
            <person name="Horton D.L."/>
            <person name="Alikhan N.F."/>
            <person name="Baker D."/>
            <person name="Gharbi K."/>
            <person name="Hall N."/>
            <person name="Watson M."/>
            <person name="Adriaenssens E.M."/>
            <person name="Foster-Nyarko E."/>
            <person name="Jarju S."/>
            <person name="Secka A."/>
            <person name="Antonio M."/>
            <person name="Oren A."/>
            <person name="Chaudhuri R.R."/>
            <person name="La Ragione R."/>
            <person name="Hildebrand F."/>
            <person name="Pallen M.J."/>
        </authorList>
    </citation>
    <scope>NUCLEOTIDE SEQUENCE</scope>
    <source>
        <strain evidence="8">B1-3475</strain>
    </source>
</reference>